<evidence type="ECO:0000256" key="2">
    <source>
        <dbReference type="SAM" id="Phobius"/>
    </source>
</evidence>
<keyword evidence="2" id="KW-0812">Transmembrane</keyword>
<accession>A0ABR4J1Q7</accession>
<evidence type="ECO:0000313" key="4">
    <source>
        <dbReference type="Proteomes" id="UP001610446"/>
    </source>
</evidence>
<evidence type="ECO:0000313" key="3">
    <source>
        <dbReference type="EMBL" id="KAL2833976.1"/>
    </source>
</evidence>
<dbReference type="Proteomes" id="UP001610446">
    <property type="component" value="Unassembled WGS sequence"/>
</dbReference>
<dbReference type="EMBL" id="JBFXLU010000233">
    <property type="protein sequence ID" value="KAL2833976.1"/>
    <property type="molecule type" value="Genomic_DNA"/>
</dbReference>
<feature type="region of interest" description="Disordered" evidence="1">
    <location>
        <begin position="116"/>
        <end position="137"/>
    </location>
</feature>
<evidence type="ECO:0000256" key="1">
    <source>
        <dbReference type="SAM" id="MobiDB-lite"/>
    </source>
</evidence>
<protein>
    <submittedName>
        <fullName evidence="3">Uncharacterized protein</fullName>
    </submittedName>
</protein>
<proteinExistence type="predicted"/>
<organism evidence="3 4">
    <name type="scientific">Aspergillus pseudoustus</name>
    <dbReference type="NCBI Taxonomy" id="1810923"/>
    <lineage>
        <taxon>Eukaryota</taxon>
        <taxon>Fungi</taxon>
        <taxon>Dikarya</taxon>
        <taxon>Ascomycota</taxon>
        <taxon>Pezizomycotina</taxon>
        <taxon>Eurotiomycetes</taxon>
        <taxon>Eurotiomycetidae</taxon>
        <taxon>Eurotiales</taxon>
        <taxon>Aspergillaceae</taxon>
        <taxon>Aspergillus</taxon>
        <taxon>Aspergillus subgen. Nidulantes</taxon>
    </lineage>
</organism>
<sequence length="137" mass="15832">MQSKQHSQDSSQRKQQQSTSAILFLWWWLLLLILHLMAHKRLWSVTLRRLVRVVTLRRAIILRRVSVALLRRVLLISAGNRVSHAHDCASEGDRAVVFVVVVLVALWVSMMSERSVGTSPQRGRTNSRSAERKKKER</sequence>
<comment type="caution">
    <text evidence="3">The sequence shown here is derived from an EMBL/GenBank/DDBJ whole genome shotgun (WGS) entry which is preliminary data.</text>
</comment>
<gene>
    <name evidence="3" type="ORF">BJY01DRAFT_224812</name>
</gene>
<reference evidence="3 4" key="1">
    <citation type="submission" date="2024-07" db="EMBL/GenBank/DDBJ databases">
        <title>Section-level genome sequencing and comparative genomics of Aspergillus sections Usti and Cavernicolus.</title>
        <authorList>
            <consortium name="Lawrence Berkeley National Laboratory"/>
            <person name="Nybo J.L."/>
            <person name="Vesth T.C."/>
            <person name="Theobald S."/>
            <person name="Frisvad J.C."/>
            <person name="Larsen T.O."/>
            <person name="Kjaerboelling I."/>
            <person name="Rothschild-Mancinelli K."/>
            <person name="Lyhne E.K."/>
            <person name="Kogle M.E."/>
            <person name="Barry K."/>
            <person name="Clum A."/>
            <person name="Na H."/>
            <person name="Ledsgaard L."/>
            <person name="Lin J."/>
            <person name="Lipzen A."/>
            <person name="Kuo A."/>
            <person name="Riley R."/>
            <person name="Mondo S."/>
            <person name="Labutti K."/>
            <person name="Haridas S."/>
            <person name="Pangalinan J."/>
            <person name="Salamov A.A."/>
            <person name="Simmons B.A."/>
            <person name="Magnuson J.K."/>
            <person name="Chen J."/>
            <person name="Drula E."/>
            <person name="Henrissat B."/>
            <person name="Wiebenga A."/>
            <person name="Lubbers R.J."/>
            <person name="Gomes A.C."/>
            <person name="Makela M.R."/>
            <person name="Stajich J."/>
            <person name="Grigoriev I.V."/>
            <person name="Mortensen U.H."/>
            <person name="De Vries R.P."/>
            <person name="Baker S.E."/>
            <person name="Andersen M.R."/>
        </authorList>
    </citation>
    <scope>NUCLEOTIDE SEQUENCE [LARGE SCALE GENOMIC DNA]</scope>
    <source>
        <strain evidence="3 4">CBS 123904</strain>
    </source>
</reference>
<feature type="transmembrane region" description="Helical" evidence="2">
    <location>
        <begin position="21"/>
        <end position="38"/>
    </location>
</feature>
<name>A0ABR4J1Q7_9EURO</name>
<keyword evidence="4" id="KW-1185">Reference proteome</keyword>
<feature type="compositionally biased region" description="Polar residues" evidence="1">
    <location>
        <begin position="116"/>
        <end position="128"/>
    </location>
</feature>
<keyword evidence="2" id="KW-0472">Membrane</keyword>
<keyword evidence="2" id="KW-1133">Transmembrane helix</keyword>
<feature type="transmembrane region" description="Helical" evidence="2">
    <location>
        <begin position="95"/>
        <end position="112"/>
    </location>
</feature>